<dbReference type="GO" id="GO:0006508">
    <property type="term" value="P:proteolysis"/>
    <property type="evidence" value="ECO:0007669"/>
    <property type="project" value="InterPro"/>
</dbReference>
<name>A0A8H6U1J8_9AGAR</name>
<proteinExistence type="inferred from homology"/>
<evidence type="ECO:0000256" key="2">
    <source>
        <dbReference type="ARBA" id="ARBA00022801"/>
    </source>
</evidence>
<evidence type="ECO:0000259" key="4">
    <source>
        <dbReference type="Pfam" id="PF00326"/>
    </source>
</evidence>
<dbReference type="InterPro" id="IPR011042">
    <property type="entry name" value="6-blade_b-propeller_TolB-like"/>
</dbReference>
<dbReference type="PANTHER" id="PTHR42776">
    <property type="entry name" value="SERINE PEPTIDASE S9 FAMILY MEMBER"/>
    <property type="match status" value="1"/>
</dbReference>
<dbReference type="Proteomes" id="UP000620124">
    <property type="component" value="Unassembled WGS sequence"/>
</dbReference>
<evidence type="ECO:0000256" key="3">
    <source>
        <dbReference type="ARBA" id="ARBA00032829"/>
    </source>
</evidence>
<protein>
    <recommendedName>
        <fullName evidence="3">Dipeptidyl-peptidase V</fullName>
    </recommendedName>
</protein>
<evidence type="ECO:0000313" key="5">
    <source>
        <dbReference type="EMBL" id="KAF7326666.1"/>
    </source>
</evidence>
<organism evidence="5 6">
    <name type="scientific">Mycena venus</name>
    <dbReference type="NCBI Taxonomy" id="2733690"/>
    <lineage>
        <taxon>Eukaryota</taxon>
        <taxon>Fungi</taxon>
        <taxon>Dikarya</taxon>
        <taxon>Basidiomycota</taxon>
        <taxon>Agaricomycotina</taxon>
        <taxon>Agaricomycetes</taxon>
        <taxon>Agaricomycetidae</taxon>
        <taxon>Agaricales</taxon>
        <taxon>Marasmiineae</taxon>
        <taxon>Mycenaceae</taxon>
        <taxon>Mycena</taxon>
    </lineage>
</organism>
<sequence length="560" mass="61153">MPITPQDVANADQINGLSLSSSGDRVVYSVGPAFHAKDAHKTQGLWIADIGVAESARKVTSGLFNDRNPKFHPTSGDVFFLSDRHKAGSEPQIYRLSSGAFGGDPEPLTETKNIRGVTAFEISPDGRWLAYISADEPAEKDEEDKENYVIVWRAPRKLGRLRILDLTGRIKDIHAVVSVDQHVETCTWSPDSTQILYRLTDLPDIESRSFPTSENLVSIEEDGGDLRFHFSQVATHTHELVGKSIWTDPAKFYFLHMQDYASALELWTCKAAPRMSPARVAFGDTEDAMDLIGVDTAVAVEVACGLETRIDIIGSDKATSFTAFETSEDAFSSWDIKQVNGNYIFVVARSSGVTGEAENIWCGSTAAGTKGVLSSKLSSHHEWMAAKEMPHCVPFYWSIEDGTALQGVAAYPRGQRLKNLPTVVAPHGGPYGRDTAYLRPTVNYRYLLASHGFLVLSPNYRGSSGRGTDFARAAKGGMGTLDYADVESMLEAAIKRGWVDREKVAIAGWSQGGFLSAWGCTRPNSIWKTAVIGAGPTDWGSMAICSDIPAAEESTYYISR</sequence>
<comment type="similarity">
    <text evidence="1">Belongs to the peptidase S9C family.</text>
</comment>
<evidence type="ECO:0000256" key="1">
    <source>
        <dbReference type="ARBA" id="ARBA00010040"/>
    </source>
</evidence>
<gene>
    <name evidence="5" type="ORF">MVEN_02603700</name>
</gene>
<dbReference type="SUPFAM" id="SSF82171">
    <property type="entry name" value="DPP6 N-terminal domain-like"/>
    <property type="match status" value="1"/>
</dbReference>
<dbReference type="InterPro" id="IPR001375">
    <property type="entry name" value="Peptidase_S9_cat"/>
</dbReference>
<reference evidence="5" key="1">
    <citation type="submission" date="2020-05" db="EMBL/GenBank/DDBJ databases">
        <title>Mycena genomes resolve the evolution of fungal bioluminescence.</title>
        <authorList>
            <person name="Tsai I.J."/>
        </authorList>
    </citation>
    <scope>NUCLEOTIDE SEQUENCE</scope>
    <source>
        <strain evidence="5">CCC161011</strain>
    </source>
</reference>
<dbReference type="InterPro" id="IPR029058">
    <property type="entry name" value="AB_hydrolase_fold"/>
</dbReference>
<dbReference type="OrthoDB" id="43744at2759"/>
<dbReference type="Pfam" id="PF00326">
    <property type="entry name" value="Peptidase_S9"/>
    <property type="match status" value="1"/>
</dbReference>
<feature type="domain" description="Peptidase S9 prolyl oligopeptidase catalytic" evidence="4">
    <location>
        <begin position="446"/>
        <end position="553"/>
    </location>
</feature>
<dbReference type="Gene3D" id="2.120.10.30">
    <property type="entry name" value="TolB, C-terminal domain"/>
    <property type="match status" value="1"/>
</dbReference>
<dbReference type="Gene3D" id="3.40.50.1820">
    <property type="entry name" value="alpha/beta hydrolase"/>
    <property type="match status" value="1"/>
</dbReference>
<dbReference type="EMBL" id="JACAZI010000041">
    <property type="protein sequence ID" value="KAF7326666.1"/>
    <property type="molecule type" value="Genomic_DNA"/>
</dbReference>
<accession>A0A8H6U1J8</accession>
<dbReference type="GO" id="GO:0004252">
    <property type="term" value="F:serine-type endopeptidase activity"/>
    <property type="evidence" value="ECO:0007669"/>
    <property type="project" value="TreeGrafter"/>
</dbReference>
<evidence type="ECO:0000313" key="6">
    <source>
        <dbReference type="Proteomes" id="UP000620124"/>
    </source>
</evidence>
<dbReference type="PANTHER" id="PTHR42776:SF27">
    <property type="entry name" value="DIPEPTIDYL PEPTIDASE FAMILY MEMBER 6"/>
    <property type="match status" value="1"/>
</dbReference>
<dbReference type="AlphaFoldDB" id="A0A8H6U1J8"/>
<keyword evidence="6" id="KW-1185">Reference proteome</keyword>
<comment type="caution">
    <text evidence="5">The sequence shown here is derived from an EMBL/GenBank/DDBJ whole genome shotgun (WGS) entry which is preliminary data.</text>
</comment>
<dbReference type="SUPFAM" id="SSF53474">
    <property type="entry name" value="alpha/beta-Hydrolases"/>
    <property type="match status" value="1"/>
</dbReference>
<keyword evidence="2" id="KW-0378">Hydrolase</keyword>